<name>A0A4Z1TDJ0_GIAMU</name>
<dbReference type="VEuPathDB" id="GiardiaDB:GMRT_12227"/>
<dbReference type="GO" id="GO:0003677">
    <property type="term" value="F:DNA binding"/>
    <property type="evidence" value="ECO:0007669"/>
    <property type="project" value="InterPro"/>
</dbReference>
<dbReference type="GO" id="GO:0006261">
    <property type="term" value="P:DNA-templated DNA replication"/>
    <property type="evidence" value="ECO:0007669"/>
    <property type="project" value="TreeGrafter"/>
</dbReference>
<dbReference type="GO" id="GO:0003689">
    <property type="term" value="F:DNA clamp loader activity"/>
    <property type="evidence" value="ECO:0007669"/>
    <property type="project" value="TreeGrafter"/>
</dbReference>
<organism evidence="6 7">
    <name type="scientific">Giardia muris</name>
    <dbReference type="NCBI Taxonomy" id="5742"/>
    <lineage>
        <taxon>Eukaryota</taxon>
        <taxon>Metamonada</taxon>
        <taxon>Diplomonadida</taxon>
        <taxon>Hexamitidae</taxon>
        <taxon>Giardiinae</taxon>
        <taxon>Giardia</taxon>
    </lineage>
</organism>
<dbReference type="PANTHER" id="PTHR11669:SF5">
    <property type="entry name" value="REPLICATION FACTOR C SUBUNIT 2"/>
    <property type="match status" value="1"/>
</dbReference>
<dbReference type="SMART" id="SM00382">
    <property type="entry name" value="AAA"/>
    <property type="match status" value="1"/>
</dbReference>
<dbReference type="GO" id="GO:0005524">
    <property type="term" value="F:ATP binding"/>
    <property type="evidence" value="ECO:0007669"/>
    <property type="project" value="UniProtKB-KW"/>
</dbReference>
<dbReference type="GO" id="GO:0016887">
    <property type="term" value="F:ATP hydrolysis activity"/>
    <property type="evidence" value="ECO:0007669"/>
    <property type="project" value="InterPro"/>
</dbReference>
<dbReference type="SUPFAM" id="SSF48019">
    <property type="entry name" value="post-AAA+ oligomerization domain-like"/>
    <property type="match status" value="1"/>
</dbReference>
<feature type="domain" description="AAA+ ATPase" evidence="5">
    <location>
        <begin position="34"/>
        <end position="160"/>
    </location>
</feature>
<dbReference type="Proteomes" id="UP000315496">
    <property type="component" value="Chromosome 1"/>
</dbReference>
<gene>
    <name evidence="6" type="ORF">GMRT_12227</name>
</gene>
<dbReference type="CDD" id="cd00009">
    <property type="entry name" value="AAA"/>
    <property type="match status" value="1"/>
</dbReference>
<keyword evidence="7" id="KW-1185">Reference proteome</keyword>
<dbReference type="EMBL" id="VDLU01000001">
    <property type="protein sequence ID" value="TNJ30619.1"/>
    <property type="molecule type" value="Genomic_DNA"/>
</dbReference>
<dbReference type="PANTHER" id="PTHR11669">
    <property type="entry name" value="REPLICATION FACTOR C / DNA POLYMERASE III GAMMA-TAU SUBUNIT"/>
    <property type="match status" value="1"/>
</dbReference>
<dbReference type="GO" id="GO:0005663">
    <property type="term" value="C:DNA replication factor C complex"/>
    <property type="evidence" value="ECO:0007669"/>
    <property type="project" value="TreeGrafter"/>
</dbReference>
<keyword evidence="2" id="KW-0235">DNA replication</keyword>
<dbReference type="InterPro" id="IPR003593">
    <property type="entry name" value="AAA+_ATPase"/>
</dbReference>
<keyword evidence="4" id="KW-0067">ATP-binding</keyword>
<dbReference type="CDD" id="cd18140">
    <property type="entry name" value="HLD_clamp_RFC"/>
    <property type="match status" value="1"/>
</dbReference>
<evidence type="ECO:0000256" key="2">
    <source>
        <dbReference type="ARBA" id="ARBA00022705"/>
    </source>
</evidence>
<evidence type="ECO:0000259" key="5">
    <source>
        <dbReference type="SMART" id="SM00382"/>
    </source>
</evidence>
<dbReference type="InterPro" id="IPR027417">
    <property type="entry name" value="P-loop_NTPase"/>
</dbReference>
<comment type="similarity">
    <text evidence="1">Belongs to the activator 1 small subunits family.</text>
</comment>
<keyword evidence="3" id="KW-0547">Nucleotide-binding</keyword>
<evidence type="ECO:0000313" key="7">
    <source>
        <dbReference type="Proteomes" id="UP000315496"/>
    </source>
</evidence>
<dbReference type="GO" id="GO:0006281">
    <property type="term" value="P:DNA repair"/>
    <property type="evidence" value="ECO:0007669"/>
    <property type="project" value="TreeGrafter"/>
</dbReference>
<dbReference type="AlphaFoldDB" id="A0A4Z1TDJ0"/>
<dbReference type="InterPro" id="IPR003959">
    <property type="entry name" value="ATPase_AAA_core"/>
</dbReference>
<dbReference type="InterPro" id="IPR013748">
    <property type="entry name" value="Rep_factorC_C"/>
</dbReference>
<proteinExistence type="inferred from homology"/>
<evidence type="ECO:0000256" key="4">
    <source>
        <dbReference type="ARBA" id="ARBA00022840"/>
    </source>
</evidence>
<accession>A0A4Z1TDJ0</accession>
<reference evidence="6 7" key="1">
    <citation type="submission" date="2019-05" db="EMBL/GenBank/DDBJ databases">
        <title>The compact genome of Giardia muris reveals important steps in the evolution of intestinal protozoan parasites.</title>
        <authorList>
            <person name="Xu F."/>
            <person name="Jimenez-Gonzalez A."/>
            <person name="Einarsson E."/>
            <person name="Astvaldsson A."/>
            <person name="Peirasmaki D."/>
            <person name="Eckmann L."/>
            <person name="Andersson J.O."/>
            <person name="Svard S.G."/>
            <person name="Jerlstrom-Hultqvist J."/>
        </authorList>
    </citation>
    <scope>NUCLEOTIDE SEQUENCE [LARGE SCALE GENOMIC DNA]</scope>
    <source>
        <strain evidence="6 7">Roberts-Thomson</strain>
    </source>
</reference>
<dbReference type="Pfam" id="PF00004">
    <property type="entry name" value="AAA"/>
    <property type="match status" value="1"/>
</dbReference>
<dbReference type="Gene3D" id="3.40.50.300">
    <property type="entry name" value="P-loop containing nucleotide triphosphate hydrolases"/>
    <property type="match status" value="1"/>
</dbReference>
<evidence type="ECO:0000256" key="3">
    <source>
        <dbReference type="ARBA" id="ARBA00022741"/>
    </source>
</evidence>
<protein>
    <submittedName>
        <fullName evidence="6">Replication factor C, subunit 4</fullName>
    </submittedName>
</protein>
<dbReference type="SUPFAM" id="SSF52540">
    <property type="entry name" value="P-loop containing nucleoside triphosphate hydrolases"/>
    <property type="match status" value="1"/>
</dbReference>
<comment type="caution">
    <text evidence="6">The sequence shown here is derived from an EMBL/GenBank/DDBJ whole genome shotgun (WGS) entry which is preliminary data.</text>
</comment>
<dbReference type="InterPro" id="IPR050238">
    <property type="entry name" value="DNA_Rep/Repair_Clamp_Loader"/>
</dbReference>
<dbReference type="InterPro" id="IPR047854">
    <property type="entry name" value="RFC_lid"/>
</dbReference>
<dbReference type="InterPro" id="IPR008921">
    <property type="entry name" value="DNA_pol3_clamp-load_cplx_C"/>
</dbReference>
<sequence>MLPLVEKYRPHTLADVVGNDALVQRLQYFAEHGNLPHLLLTGTPGLGKTTIALCLGNQMLGEHRAEAFLELNASDERTLSDIREKVRTFAQKQVTLPPGKHKIIFLDECDAMVEGAQQALRRIMDDEATTTRFCLACNTISKIIEPLQSRCCILRIIPPTNEQLVKRLGYICEQEGITFDTVSLQELADRSKQDVRLAVNNLQAVADANDRIVSLEGLNRTMPIIDPTIINTILSLTLNGELDQAWKKTDELLASGFTPDDVLASLTSHVISPTEKYNDVVRAILLKIIATAHSRIKTVVSTPLQVCRVLAEIYIQAPRR</sequence>
<evidence type="ECO:0000313" key="6">
    <source>
        <dbReference type="EMBL" id="TNJ30619.1"/>
    </source>
</evidence>
<dbReference type="OrthoDB" id="4199794at2759"/>
<evidence type="ECO:0000256" key="1">
    <source>
        <dbReference type="ARBA" id="ARBA00005378"/>
    </source>
</evidence>
<dbReference type="GO" id="GO:0005634">
    <property type="term" value="C:nucleus"/>
    <property type="evidence" value="ECO:0007669"/>
    <property type="project" value="TreeGrafter"/>
</dbReference>
<dbReference type="Gene3D" id="1.10.8.60">
    <property type="match status" value="1"/>
</dbReference>
<dbReference type="Gene3D" id="1.20.272.10">
    <property type="match status" value="1"/>
</dbReference>
<dbReference type="Pfam" id="PF08542">
    <property type="entry name" value="Rep_fac_C"/>
    <property type="match status" value="1"/>
</dbReference>